<organism evidence="3 4">
    <name type="scientific">Eubacterium plexicaudatum ASF492</name>
    <dbReference type="NCBI Taxonomy" id="1235802"/>
    <lineage>
        <taxon>Bacteria</taxon>
        <taxon>Bacillati</taxon>
        <taxon>Bacillota</taxon>
        <taxon>Clostridia</taxon>
        <taxon>Eubacteriales</taxon>
        <taxon>Eubacteriaceae</taxon>
        <taxon>Eubacterium</taxon>
    </lineage>
</organism>
<dbReference type="Pfam" id="PF01909">
    <property type="entry name" value="NTP_transf_2"/>
    <property type="match status" value="1"/>
</dbReference>
<reference evidence="3 4" key="1">
    <citation type="journal article" date="2014" name="Genome Announc.">
        <title>Draft genome sequences of the altered schaedler flora, a defined bacterial community from gnotobiotic mice.</title>
        <authorList>
            <person name="Wannemuehler M.J."/>
            <person name="Overstreet A.M."/>
            <person name="Ward D.V."/>
            <person name="Phillips G.J."/>
        </authorList>
    </citation>
    <scope>NUCLEOTIDE SEQUENCE [LARGE SCALE GENOMIC DNA]</scope>
    <source>
        <strain evidence="3 4">ASF492</strain>
    </source>
</reference>
<feature type="compositionally biased region" description="Polar residues" evidence="1">
    <location>
        <begin position="235"/>
        <end position="249"/>
    </location>
</feature>
<dbReference type="eggNOG" id="COG1669">
    <property type="taxonomic scope" value="Bacteria"/>
</dbReference>
<dbReference type="HOGENOM" id="CLU_982761_0_0_9"/>
<feature type="compositionally biased region" description="Basic and acidic residues" evidence="1">
    <location>
        <begin position="289"/>
        <end position="310"/>
    </location>
</feature>
<accession>N2ATC2</accession>
<feature type="region of interest" description="Disordered" evidence="1">
    <location>
        <begin position="206"/>
        <end position="323"/>
    </location>
</feature>
<dbReference type="EMBL" id="AQFT01000054">
    <property type="protein sequence ID" value="EMZ29703.1"/>
    <property type="molecule type" value="Genomic_DNA"/>
</dbReference>
<feature type="compositionally biased region" description="Basic and acidic residues" evidence="1">
    <location>
        <begin position="206"/>
        <end position="232"/>
    </location>
</feature>
<dbReference type="PATRIC" id="fig|1235802.3.peg.1770"/>
<dbReference type="InterPro" id="IPR043519">
    <property type="entry name" value="NT_sf"/>
</dbReference>
<keyword evidence="4" id="KW-1185">Reference proteome</keyword>
<comment type="caution">
    <text evidence="3">The sequence shown here is derived from an EMBL/GenBank/DDBJ whole genome shotgun (WGS) entry which is preliminary data.</text>
</comment>
<name>N2ATC2_9FIRM</name>
<protein>
    <recommendedName>
        <fullName evidence="2">Polymerase nucleotidyl transferase domain-containing protein</fullName>
    </recommendedName>
</protein>
<evidence type="ECO:0000259" key="2">
    <source>
        <dbReference type="Pfam" id="PF01909"/>
    </source>
</evidence>
<evidence type="ECO:0000313" key="4">
    <source>
        <dbReference type="Proteomes" id="UP000012589"/>
    </source>
</evidence>
<evidence type="ECO:0000313" key="3">
    <source>
        <dbReference type="EMBL" id="EMZ29703.1"/>
    </source>
</evidence>
<evidence type="ECO:0000256" key="1">
    <source>
        <dbReference type="SAM" id="MobiDB-lite"/>
    </source>
</evidence>
<dbReference type="GO" id="GO:0016779">
    <property type="term" value="F:nucleotidyltransferase activity"/>
    <property type="evidence" value="ECO:0007669"/>
    <property type="project" value="InterPro"/>
</dbReference>
<dbReference type="AlphaFoldDB" id="N2ATC2"/>
<feature type="compositionally biased region" description="Basic and acidic residues" evidence="1">
    <location>
        <begin position="260"/>
        <end position="274"/>
    </location>
</feature>
<dbReference type="Proteomes" id="UP000012589">
    <property type="component" value="Unassembled WGS sequence"/>
</dbReference>
<dbReference type="STRING" id="1235802.C823_01667"/>
<feature type="domain" description="Polymerase nucleotidyl transferase" evidence="2">
    <location>
        <begin position="13"/>
        <end position="71"/>
    </location>
</feature>
<dbReference type="SUPFAM" id="SSF81301">
    <property type="entry name" value="Nucleotidyltransferase"/>
    <property type="match status" value="1"/>
</dbReference>
<dbReference type="InterPro" id="IPR002934">
    <property type="entry name" value="Polymerase_NTP_transf_dom"/>
</dbReference>
<gene>
    <name evidence="3" type="ORF">C823_01667</name>
</gene>
<proteinExistence type="predicted"/>
<dbReference type="CDD" id="cd05403">
    <property type="entry name" value="NT_KNTase_like"/>
    <property type="match status" value="1"/>
</dbReference>
<sequence>MGLSEEVELLGTRVYGSRSREGLYHEGSDIDVVVSYSGDLKEDVFFNALHEGDLKIAGIPVDINPISREKTGTLKEYLKSAEEYLDEKQSHMEIPKNNQQTEQEATITFYVAECTEFPVLGEYHERLKTLREAMELYEKIPAERMNGIKGIGFRLEDGSIYDGNFDLMVMGEMQTEFINEIPQYRDSPLVQKAIADMEAILLEERPEQEVSEAIEKEEPQQPMPEVKKEEKAVQTAENRNPDTAAQESGRNPEGLQKQSAELKKAAENAPKTDRAISGGSKKQSVLNALRERQARMRAQEKEKPGQERQGQKAQAKKKGEPEL</sequence>